<dbReference type="PANTHER" id="PTHR41324:SF1">
    <property type="entry name" value="DUF2232 DOMAIN-CONTAINING PROTEIN"/>
    <property type="match status" value="1"/>
</dbReference>
<feature type="transmembrane region" description="Helical" evidence="1">
    <location>
        <begin position="223"/>
        <end position="239"/>
    </location>
</feature>
<keyword evidence="1" id="KW-1133">Transmembrane helix</keyword>
<gene>
    <name evidence="2" type="ORF">JN12_03358</name>
</gene>
<proteinExistence type="predicted"/>
<evidence type="ECO:0000256" key="1">
    <source>
        <dbReference type="SAM" id="Phobius"/>
    </source>
</evidence>
<organism evidence="2 3">
    <name type="scientific">Geobacter argillaceus</name>
    <dbReference type="NCBI Taxonomy" id="345631"/>
    <lineage>
        <taxon>Bacteria</taxon>
        <taxon>Pseudomonadati</taxon>
        <taxon>Thermodesulfobacteriota</taxon>
        <taxon>Desulfuromonadia</taxon>
        <taxon>Geobacterales</taxon>
        <taxon>Geobacteraceae</taxon>
        <taxon>Geobacter</taxon>
    </lineage>
</organism>
<evidence type="ECO:0000313" key="2">
    <source>
        <dbReference type="EMBL" id="TWJ16417.1"/>
    </source>
</evidence>
<name>A0A562VF63_9BACT</name>
<feature type="transmembrane region" description="Helical" evidence="1">
    <location>
        <begin position="106"/>
        <end position="127"/>
    </location>
</feature>
<evidence type="ECO:0000313" key="3">
    <source>
        <dbReference type="Proteomes" id="UP000319449"/>
    </source>
</evidence>
<dbReference type="Proteomes" id="UP000319449">
    <property type="component" value="Unassembled WGS sequence"/>
</dbReference>
<feature type="transmembrane region" description="Helical" evidence="1">
    <location>
        <begin position="57"/>
        <end position="74"/>
    </location>
</feature>
<keyword evidence="1" id="KW-0472">Membrane</keyword>
<keyword evidence="3" id="KW-1185">Reference proteome</keyword>
<feature type="transmembrane region" description="Helical" evidence="1">
    <location>
        <begin position="281"/>
        <end position="302"/>
    </location>
</feature>
<sequence length="317" mass="33784">MGLMKHPGAGIWLDLGKGSCGTLALFLVYLSVPVAGLLPGIFVPLPAMFYAVKHGSKLGAGIVLISAAALAVVVDPGSSLIYLFQDGLLSLLLPPLLGSGKGVSRALMLAVTATFVAILLAAIVYGVTTGIDLQTQLVKGIEKSVSQTIALYQQSGVTGDDLATLRQAMQQGGALIARIFPAMALVSLAGIAGLNVFAVNRLRTRLPNLPEFGDFRQFKNPDLLVWILIAAGFALLVPSEAVHRVALNILVVTLFAYLLQGMAIVQYLLGRFVVPAAMRFLLYFFLVLQPYLLIGVAVLGVFDLWGNFRTPRRPENL</sequence>
<dbReference type="Pfam" id="PF09991">
    <property type="entry name" value="DUF2232"/>
    <property type="match status" value="1"/>
</dbReference>
<dbReference type="AlphaFoldDB" id="A0A562VF63"/>
<accession>A0A562VF63</accession>
<keyword evidence="1" id="KW-0812">Transmembrane</keyword>
<feature type="transmembrane region" description="Helical" evidence="1">
    <location>
        <begin position="23"/>
        <end position="45"/>
    </location>
</feature>
<dbReference type="PANTHER" id="PTHR41324">
    <property type="entry name" value="MEMBRANE PROTEIN-RELATED"/>
    <property type="match status" value="1"/>
</dbReference>
<feature type="transmembrane region" description="Helical" evidence="1">
    <location>
        <begin position="245"/>
        <end position="269"/>
    </location>
</feature>
<dbReference type="OrthoDB" id="12714at2"/>
<comment type="caution">
    <text evidence="2">The sequence shown here is derived from an EMBL/GenBank/DDBJ whole genome shotgun (WGS) entry which is preliminary data.</text>
</comment>
<dbReference type="InterPro" id="IPR018710">
    <property type="entry name" value="DUF2232"/>
</dbReference>
<dbReference type="EMBL" id="VLLN01000027">
    <property type="protein sequence ID" value="TWJ16417.1"/>
    <property type="molecule type" value="Genomic_DNA"/>
</dbReference>
<feature type="transmembrane region" description="Helical" evidence="1">
    <location>
        <begin position="179"/>
        <end position="202"/>
    </location>
</feature>
<reference evidence="2 3" key="1">
    <citation type="submission" date="2019-07" db="EMBL/GenBank/DDBJ databases">
        <title>Genomic Encyclopedia of Archaeal and Bacterial Type Strains, Phase II (KMG-II): from individual species to whole genera.</title>
        <authorList>
            <person name="Goeker M."/>
        </authorList>
    </citation>
    <scope>NUCLEOTIDE SEQUENCE [LARGE SCALE GENOMIC DNA]</scope>
    <source>
        <strain evidence="2 3">ATCC BAA-1139</strain>
    </source>
</reference>
<protein>
    <submittedName>
        <fullName evidence="2">Uncharacterized protein YybS (DUF2232 family)</fullName>
    </submittedName>
</protein>